<dbReference type="InterPro" id="IPR013057">
    <property type="entry name" value="AA_transpt_TM"/>
</dbReference>
<evidence type="ECO:0000313" key="8">
    <source>
        <dbReference type="EMBL" id="GBG28019.1"/>
    </source>
</evidence>
<dbReference type="Pfam" id="PF01490">
    <property type="entry name" value="Aa_trans"/>
    <property type="match status" value="1"/>
</dbReference>
<feature type="transmembrane region" description="Helical" evidence="6">
    <location>
        <begin position="440"/>
        <end position="458"/>
    </location>
</feature>
<reference evidence="8 9" key="1">
    <citation type="submission" date="2017-12" db="EMBL/GenBank/DDBJ databases">
        <title>Sequencing, de novo assembly and annotation of complete genome of a new Thraustochytrid species, strain FCC1311.</title>
        <authorList>
            <person name="Sedici K."/>
            <person name="Godart F."/>
            <person name="Aiese Cigliano R."/>
            <person name="Sanseverino W."/>
            <person name="Barakat M."/>
            <person name="Ortet P."/>
            <person name="Marechal E."/>
            <person name="Cagnac O."/>
            <person name="Amato A."/>
        </authorList>
    </citation>
    <scope>NUCLEOTIDE SEQUENCE [LARGE SCALE GENOMIC DNA]</scope>
</reference>
<dbReference type="InParanoid" id="A0A2R5GCE2"/>
<feature type="transmembrane region" description="Helical" evidence="6">
    <location>
        <begin position="408"/>
        <end position="428"/>
    </location>
</feature>
<feature type="domain" description="Amino acid transporter transmembrane" evidence="7">
    <location>
        <begin position="72"/>
        <end position="460"/>
    </location>
</feature>
<keyword evidence="2 6" id="KW-0812">Transmembrane</keyword>
<feature type="transmembrane region" description="Helical" evidence="6">
    <location>
        <begin position="290"/>
        <end position="313"/>
    </location>
</feature>
<evidence type="ECO:0000256" key="2">
    <source>
        <dbReference type="ARBA" id="ARBA00022692"/>
    </source>
</evidence>
<keyword evidence="3 6" id="KW-1133">Transmembrane helix</keyword>
<proteinExistence type="predicted"/>
<feature type="transmembrane region" description="Helical" evidence="6">
    <location>
        <begin position="182"/>
        <end position="201"/>
    </location>
</feature>
<keyword evidence="4 6" id="KW-0472">Membrane</keyword>
<sequence>MLGDDKSGRSPGPNAGAGLDHALGEDDGLRGVERTKLTRLSLEVDDRSGEFVDEDAVPGVGGSAWGVSPWYTFVIVTAAFTTDNIAGPYAFQQSGWIAGTLFFIFGVATSYYTGRLLGNQSIPEQDEASYPKITERAFGVCGHYFALTMQVLSYFTLVVVLLVKLGLWMSLAARHVNEENRLCISTLIVVSAAILAVLVQTPTFSHVMPLAALSIAISLLRLILIYVQMSSYEMGTNCSPTYEIPEEEAGSQVLTFFRGLSTFMWMLGGHGMFPEEIREMREPQRHFYKALNWSFVIIVAQYVLTIVPTYFVWGAWTSPLLVDNLPDDNTTSAIVILSVVWMFIEAAISNLLLCLTVEVHVYNLSPLKQCLREPGTLVPPVVKRVVHRLGVVLAQLFFGLMLQDAGVGNIQAFVGAFGFGALTFWLPYILEMFRVPNYRGLHTVLLIIGVVVSVFGMYTSMASITAATSGGLFSSECRHLDLLDPLDGPCIYDSLIVSNDTFYGNDTVVLTETQP</sequence>
<protein>
    <submittedName>
        <fullName evidence="8">Amino acid transporter AVT1B</fullName>
    </submittedName>
</protein>
<comment type="subcellular location">
    <subcellularLocation>
        <location evidence="1">Membrane</location>
        <topology evidence="1">Multi-pass membrane protein</topology>
    </subcellularLocation>
</comment>
<feature type="transmembrane region" description="Helical" evidence="6">
    <location>
        <begin position="333"/>
        <end position="364"/>
    </location>
</feature>
<dbReference type="PANTHER" id="PTHR22950">
    <property type="entry name" value="AMINO ACID TRANSPORTER"/>
    <property type="match status" value="1"/>
</dbReference>
<evidence type="ECO:0000256" key="3">
    <source>
        <dbReference type="ARBA" id="ARBA00022989"/>
    </source>
</evidence>
<feature type="transmembrane region" description="Helical" evidence="6">
    <location>
        <begin position="151"/>
        <end position="170"/>
    </location>
</feature>
<dbReference type="PANTHER" id="PTHR22950:SF349">
    <property type="entry name" value="AMINO ACID TRANSPORTER TRANSMEMBRANE DOMAIN-CONTAINING PROTEIN"/>
    <property type="match status" value="1"/>
</dbReference>
<comment type="caution">
    <text evidence="8">The sequence shown here is derived from an EMBL/GenBank/DDBJ whole genome shotgun (WGS) entry which is preliminary data.</text>
</comment>
<evidence type="ECO:0000256" key="6">
    <source>
        <dbReference type="SAM" id="Phobius"/>
    </source>
</evidence>
<evidence type="ECO:0000256" key="4">
    <source>
        <dbReference type="ARBA" id="ARBA00023136"/>
    </source>
</evidence>
<keyword evidence="9" id="KW-1185">Reference proteome</keyword>
<dbReference type="GO" id="GO:0015179">
    <property type="term" value="F:L-amino acid transmembrane transporter activity"/>
    <property type="evidence" value="ECO:0007669"/>
    <property type="project" value="TreeGrafter"/>
</dbReference>
<organism evidence="8 9">
    <name type="scientific">Hondaea fermentalgiana</name>
    <dbReference type="NCBI Taxonomy" id="2315210"/>
    <lineage>
        <taxon>Eukaryota</taxon>
        <taxon>Sar</taxon>
        <taxon>Stramenopiles</taxon>
        <taxon>Bigyra</taxon>
        <taxon>Labyrinthulomycetes</taxon>
        <taxon>Thraustochytrida</taxon>
        <taxon>Thraustochytriidae</taxon>
        <taxon>Hondaea</taxon>
    </lineage>
</organism>
<feature type="transmembrane region" description="Helical" evidence="6">
    <location>
        <begin position="207"/>
        <end position="227"/>
    </location>
</feature>
<feature type="transmembrane region" description="Helical" evidence="6">
    <location>
        <begin position="385"/>
        <end position="402"/>
    </location>
</feature>
<accession>A0A2R5GCE2</accession>
<feature type="transmembrane region" description="Helical" evidence="6">
    <location>
        <begin position="95"/>
        <end position="113"/>
    </location>
</feature>
<dbReference type="Proteomes" id="UP000241890">
    <property type="component" value="Unassembled WGS sequence"/>
</dbReference>
<name>A0A2R5GCE2_9STRA</name>
<gene>
    <name evidence="8" type="ORF">FCC1311_042422</name>
</gene>
<evidence type="ECO:0000256" key="1">
    <source>
        <dbReference type="ARBA" id="ARBA00004141"/>
    </source>
</evidence>
<dbReference type="EMBL" id="BEYU01000038">
    <property type="protein sequence ID" value="GBG28019.1"/>
    <property type="molecule type" value="Genomic_DNA"/>
</dbReference>
<dbReference type="GO" id="GO:0005774">
    <property type="term" value="C:vacuolar membrane"/>
    <property type="evidence" value="ECO:0007669"/>
    <property type="project" value="TreeGrafter"/>
</dbReference>
<evidence type="ECO:0000256" key="5">
    <source>
        <dbReference type="SAM" id="MobiDB-lite"/>
    </source>
</evidence>
<dbReference type="AlphaFoldDB" id="A0A2R5GCE2"/>
<feature type="region of interest" description="Disordered" evidence="5">
    <location>
        <begin position="1"/>
        <end position="27"/>
    </location>
</feature>
<evidence type="ECO:0000259" key="7">
    <source>
        <dbReference type="Pfam" id="PF01490"/>
    </source>
</evidence>
<evidence type="ECO:0000313" key="9">
    <source>
        <dbReference type="Proteomes" id="UP000241890"/>
    </source>
</evidence>
<dbReference type="OrthoDB" id="498603at2759"/>